<sequence>MQLKHPTNMMDFFRKSEGVWFSQRTVHHFDSVEDESGESNLIVEVLEKDDPRAIAICKQQNFDPALIAGGASFSWQSNIDEREPNPEYAAILVDLPDPENNRYGKFLRNRGYVEGIPVVGIYHFDEHGVLTINTEYERNQGQERCWFVNDDFRVRVMTVKMMNGVNQMAYCSERRCVSQSMLEKMLDANRLRATS</sequence>
<dbReference type="Gene3D" id="2.40.128.20">
    <property type="match status" value="1"/>
</dbReference>
<dbReference type="InterPro" id="IPR012674">
    <property type="entry name" value="Calycin"/>
</dbReference>
<comment type="function">
    <text evidence="3">Covalently attaches a chromophore to Cys residue(s) of phycobiliproteins.</text>
</comment>
<dbReference type="OrthoDB" id="554080at2"/>
<dbReference type="CDD" id="cd19433">
    <property type="entry name" value="lipocalin_CpcS-CpeS"/>
    <property type="match status" value="1"/>
</dbReference>
<dbReference type="AlphaFoldDB" id="A0A1U7H806"/>
<proteinExistence type="inferred from homology"/>
<dbReference type="Proteomes" id="UP000186868">
    <property type="component" value="Unassembled WGS sequence"/>
</dbReference>
<accession>A0A1U7H806</accession>
<evidence type="ECO:0000313" key="4">
    <source>
        <dbReference type="EMBL" id="OKH18976.1"/>
    </source>
</evidence>
<protein>
    <recommendedName>
        <fullName evidence="3">Chromophore lyase CpcS/CpeS</fullName>
        <ecNumber evidence="3">4.-.-.-</ecNumber>
    </recommendedName>
</protein>
<dbReference type="InterPro" id="IPR018536">
    <property type="entry name" value="CpcS/CpeS"/>
</dbReference>
<gene>
    <name evidence="3" type="primary">cpcS</name>
    <name evidence="4" type="ORF">NIES593_21470</name>
</gene>
<comment type="caution">
    <text evidence="4">The sequence shown here is derived from an EMBL/GenBank/DDBJ whole genome shotgun (WGS) entry which is preliminary data.</text>
</comment>
<name>A0A1U7H806_9CYAN</name>
<evidence type="ECO:0000256" key="2">
    <source>
        <dbReference type="ARBA" id="ARBA00023239"/>
    </source>
</evidence>
<dbReference type="EC" id="4.-.-.-" evidence="3"/>
<evidence type="ECO:0000256" key="3">
    <source>
        <dbReference type="HAMAP-Rule" id="MF_01459"/>
    </source>
</evidence>
<organism evidence="4 5">
    <name type="scientific">Hydrococcus rivularis NIES-593</name>
    <dbReference type="NCBI Taxonomy" id="1921803"/>
    <lineage>
        <taxon>Bacteria</taxon>
        <taxon>Bacillati</taxon>
        <taxon>Cyanobacteriota</taxon>
        <taxon>Cyanophyceae</taxon>
        <taxon>Pleurocapsales</taxon>
        <taxon>Hydrococcaceae</taxon>
        <taxon>Hydrococcus</taxon>
    </lineage>
</organism>
<dbReference type="HAMAP" id="MF_01459">
    <property type="entry name" value="Chrphore_lyase_CpxS"/>
    <property type="match status" value="1"/>
</dbReference>
<dbReference type="GO" id="GO:0016829">
    <property type="term" value="F:lyase activity"/>
    <property type="evidence" value="ECO:0007669"/>
    <property type="project" value="UniProtKB-KW"/>
</dbReference>
<keyword evidence="2 3" id="KW-0456">Lyase</keyword>
<comment type="similarity">
    <text evidence="1 3">Belongs to the CpcS/CpeS biliprotein lyase family.</text>
</comment>
<dbReference type="STRING" id="1921803.NIES593_21470"/>
<evidence type="ECO:0000313" key="5">
    <source>
        <dbReference type="Proteomes" id="UP000186868"/>
    </source>
</evidence>
<keyword evidence="5" id="KW-1185">Reference proteome</keyword>
<dbReference type="GO" id="GO:0017006">
    <property type="term" value="P:protein-tetrapyrrole linkage"/>
    <property type="evidence" value="ECO:0007669"/>
    <property type="project" value="UniProtKB-UniRule"/>
</dbReference>
<dbReference type="RefSeq" id="WP_073601537.1">
    <property type="nucleotide sequence ID" value="NZ_MRCB01000044.1"/>
</dbReference>
<dbReference type="Pfam" id="PF09367">
    <property type="entry name" value="CpeS"/>
    <property type="match status" value="1"/>
</dbReference>
<reference evidence="4 5" key="1">
    <citation type="submission" date="2016-11" db="EMBL/GenBank/DDBJ databases">
        <title>Draft Genome Sequences of Nine Cyanobacterial Strains from Diverse Habitats.</title>
        <authorList>
            <person name="Zhu T."/>
            <person name="Hou S."/>
            <person name="Lu X."/>
            <person name="Hess W.R."/>
        </authorList>
    </citation>
    <scope>NUCLEOTIDE SEQUENCE [LARGE SCALE GENOMIC DNA]</scope>
    <source>
        <strain evidence="4 5">NIES-593</strain>
    </source>
</reference>
<dbReference type="EMBL" id="MRCB01000044">
    <property type="protein sequence ID" value="OKH18976.1"/>
    <property type="molecule type" value="Genomic_DNA"/>
</dbReference>
<evidence type="ECO:0000256" key="1">
    <source>
        <dbReference type="ARBA" id="ARBA00010681"/>
    </source>
</evidence>